<evidence type="ECO:0000256" key="1">
    <source>
        <dbReference type="ARBA" id="ARBA00005814"/>
    </source>
</evidence>
<keyword evidence="4" id="KW-1185">Reference proteome</keyword>
<comment type="caution">
    <text evidence="3">The sequence shown here is derived from an EMBL/GenBank/DDBJ whole genome shotgun (WGS) entry which is preliminary data.</text>
</comment>
<evidence type="ECO:0000313" key="3">
    <source>
        <dbReference type="EMBL" id="CAH9111689.1"/>
    </source>
</evidence>
<dbReference type="AlphaFoldDB" id="A0A9P0ZV06"/>
<proteinExistence type="inferred from homology"/>
<reference evidence="3" key="1">
    <citation type="submission" date="2022-07" db="EMBL/GenBank/DDBJ databases">
        <authorList>
            <person name="Macas J."/>
            <person name="Novak P."/>
            <person name="Neumann P."/>
        </authorList>
    </citation>
    <scope>NUCLEOTIDE SEQUENCE</scope>
</reference>
<dbReference type="Proteomes" id="UP001152484">
    <property type="component" value="Unassembled WGS sequence"/>
</dbReference>
<dbReference type="InterPro" id="IPR052215">
    <property type="entry name" value="Plant_ABCG"/>
</dbReference>
<name>A0A9P0ZV06_CUSEU</name>
<gene>
    <name evidence="3" type="ORF">CEURO_LOCUS19366</name>
</gene>
<keyword evidence="2" id="KW-0813">Transport</keyword>
<accession>A0A9P0ZV06</accession>
<evidence type="ECO:0000313" key="4">
    <source>
        <dbReference type="Proteomes" id="UP001152484"/>
    </source>
</evidence>
<comment type="similarity">
    <text evidence="1">Belongs to the ABC transporter superfamily. ABCG family. Eye pigment precursor importer (TC 3.A.1.204) subfamily.</text>
</comment>
<organism evidence="3 4">
    <name type="scientific">Cuscuta europaea</name>
    <name type="common">European dodder</name>
    <dbReference type="NCBI Taxonomy" id="41803"/>
    <lineage>
        <taxon>Eukaryota</taxon>
        <taxon>Viridiplantae</taxon>
        <taxon>Streptophyta</taxon>
        <taxon>Embryophyta</taxon>
        <taxon>Tracheophyta</taxon>
        <taxon>Spermatophyta</taxon>
        <taxon>Magnoliopsida</taxon>
        <taxon>eudicotyledons</taxon>
        <taxon>Gunneridae</taxon>
        <taxon>Pentapetalae</taxon>
        <taxon>asterids</taxon>
        <taxon>lamiids</taxon>
        <taxon>Solanales</taxon>
        <taxon>Convolvulaceae</taxon>
        <taxon>Cuscuteae</taxon>
        <taxon>Cuscuta</taxon>
        <taxon>Cuscuta subgen. Cuscuta</taxon>
    </lineage>
</organism>
<protein>
    <submittedName>
        <fullName evidence="3">Uncharacterized protein</fullName>
    </submittedName>
</protein>
<evidence type="ECO:0000256" key="2">
    <source>
        <dbReference type="ARBA" id="ARBA00022448"/>
    </source>
</evidence>
<dbReference type="EMBL" id="CAMAPE010000054">
    <property type="protein sequence ID" value="CAH9111689.1"/>
    <property type="molecule type" value="Genomic_DNA"/>
</dbReference>
<sequence>MIPPIRVAKGSAKEFYHPGLPFQPGRRRTQPMKRNDKFSCEELNRHSGAFVLLFEKVVMMLSAGYFRNRSDLPGAVWTYPISDIAFHTYSIQGVLENEYIGTSFAVGPERSISGEEAIRNVYQISGDSNAKWKHLLSTIHNPSMFPLKEKTIKSNDFSHGPSPPLPFSHGQRISR</sequence>
<dbReference type="PANTHER" id="PTHR48042">
    <property type="entry name" value="ABC TRANSPORTER G FAMILY MEMBER 11"/>
    <property type="match status" value="1"/>
</dbReference>
<dbReference type="OrthoDB" id="66620at2759"/>
<dbReference type="PANTHER" id="PTHR48042:SF12">
    <property type="entry name" value="ABC TRANSPORTER G FAMILY MEMBER 3"/>
    <property type="match status" value="1"/>
</dbReference>